<dbReference type="EMBL" id="JBBKZS010000049">
    <property type="protein sequence ID" value="MEJ8859994.1"/>
    <property type="molecule type" value="Genomic_DNA"/>
</dbReference>
<dbReference type="Proteomes" id="UP001367030">
    <property type="component" value="Unassembled WGS sequence"/>
</dbReference>
<reference evidence="3 4" key="1">
    <citation type="submission" date="2024-03" db="EMBL/GenBank/DDBJ databases">
        <title>Novel species of the genus Variovorax.</title>
        <authorList>
            <person name="Liu Q."/>
            <person name="Xin Y.-H."/>
        </authorList>
    </citation>
    <scope>NUCLEOTIDE SEQUENCE [LARGE SCALE GENOMIC DNA]</scope>
    <source>
        <strain evidence="3 4">KACC 18901</strain>
    </source>
</reference>
<dbReference type="InterPro" id="IPR003344">
    <property type="entry name" value="Big_1_dom"/>
</dbReference>
<dbReference type="SUPFAM" id="SSF49373">
    <property type="entry name" value="Invasin/intimin cell-adhesion fragments"/>
    <property type="match status" value="1"/>
</dbReference>
<proteinExistence type="inferred from homology"/>
<comment type="similarity">
    <text evidence="1">Belongs to the intimin/invasin family.</text>
</comment>
<feature type="domain" description="Big-1" evidence="2">
    <location>
        <begin position="440"/>
        <end position="529"/>
    </location>
</feature>
<gene>
    <name evidence="3" type="ORF">WKW79_36000</name>
</gene>
<evidence type="ECO:0000313" key="4">
    <source>
        <dbReference type="Proteomes" id="UP001367030"/>
    </source>
</evidence>
<sequence>MAALFFALANSAHASVTYQYTGNPFVYLCQPDGTCYGPPATAGSYTRADRVTATVEVSTALPSNLSLFDLNTLAGTVVTLTDGHQTLHFTAGDSGSFEALVSTDASGQIVGPWSFIINCCFYPNNGIATLNWPGNRGVGDSGTLSAASPNNGYPDTPYDAASNSGVPGTWTVSGGGTSASLSYGSATRVMYQGPFSDAKDIVKGAAGAAKSSGFAASTLSGTQSSRAQINANGPSVGAWSNSANGSGAARAIAFRTYINNTNVAQTFKVNATFDGRFDAAPFGLPTGQLKAGAAIHVFDAQAFATKLGSAGNTTAQFLVGSYPLSAAADPLNAFSNLRALFPQGLLGSGQTVVSATTAPVTASVATGFVTVAPQKTFTVMYDVSTSSIAQTVGDRTGGGTVNFLNTLAPAAVQFTNQAGQSIAGIVASDTAPPQAPAPTSIVLAPAYSTGPAGATASITATVTAGVGTPVADLPVQFSINAGPDKGRTGVAVTDPAGKAIFQYVGDNDVGKDVIQANIAGLQSNTVEYVWSPAKCPQNQLFWLRYPGLWPASTISIGGAAYDQTSLVKLLKLLPLTPSVALLQQDAITKLNTLYGSDTSRLTLTVLTADDLLTGFNRGQPYQNLANVKTSAQMLALAARMAVFNSGATSKSCR</sequence>
<dbReference type="InterPro" id="IPR008964">
    <property type="entry name" value="Invasin/intimin_cell_adhesion"/>
</dbReference>
<dbReference type="PROSITE" id="PS51127">
    <property type="entry name" value="BIG1"/>
    <property type="match status" value="1"/>
</dbReference>
<dbReference type="Gene3D" id="2.60.40.10">
    <property type="entry name" value="Immunoglobulins"/>
    <property type="match status" value="1"/>
</dbReference>
<evidence type="ECO:0000256" key="1">
    <source>
        <dbReference type="ARBA" id="ARBA00010116"/>
    </source>
</evidence>
<dbReference type="InterPro" id="IPR013783">
    <property type="entry name" value="Ig-like_fold"/>
</dbReference>
<keyword evidence="4" id="KW-1185">Reference proteome</keyword>
<organism evidence="3 4">
    <name type="scientific">Variovorax robiniae</name>
    <dbReference type="NCBI Taxonomy" id="1836199"/>
    <lineage>
        <taxon>Bacteria</taxon>
        <taxon>Pseudomonadati</taxon>
        <taxon>Pseudomonadota</taxon>
        <taxon>Betaproteobacteria</taxon>
        <taxon>Burkholderiales</taxon>
        <taxon>Comamonadaceae</taxon>
        <taxon>Variovorax</taxon>
    </lineage>
</organism>
<dbReference type="RefSeq" id="WP_340340026.1">
    <property type="nucleotide sequence ID" value="NZ_JBBKZS010000049.1"/>
</dbReference>
<evidence type="ECO:0000259" key="2">
    <source>
        <dbReference type="PROSITE" id="PS51127"/>
    </source>
</evidence>
<name>A0ABU8XJW2_9BURK</name>
<comment type="caution">
    <text evidence="3">The sequence shown here is derived from an EMBL/GenBank/DDBJ whole genome shotgun (WGS) entry which is preliminary data.</text>
</comment>
<protein>
    <recommendedName>
        <fullName evidence="2">Big-1 domain-containing protein</fullName>
    </recommendedName>
</protein>
<accession>A0ABU8XJW2</accession>
<evidence type="ECO:0000313" key="3">
    <source>
        <dbReference type="EMBL" id="MEJ8859994.1"/>
    </source>
</evidence>